<dbReference type="OrthoDB" id="203616at2157"/>
<dbReference type="Proteomes" id="UP000199062">
    <property type="component" value="Unassembled WGS sequence"/>
</dbReference>
<accession>A0A1I6KLK1</accession>
<dbReference type="RefSeq" id="WP_089814470.1">
    <property type="nucleotide sequence ID" value="NZ_FOZK01000001.1"/>
</dbReference>
<protein>
    <submittedName>
        <fullName evidence="1">Uncharacterized protein</fullName>
    </submittedName>
</protein>
<dbReference type="EMBL" id="FOZK01000001">
    <property type="protein sequence ID" value="SFR92133.1"/>
    <property type="molecule type" value="Genomic_DNA"/>
</dbReference>
<gene>
    <name evidence="1" type="ORF">SAMN05216559_1016</name>
</gene>
<proteinExistence type="predicted"/>
<organism evidence="1 2">
    <name type="scientific">Halomicrobium zhouii</name>
    <dbReference type="NCBI Taxonomy" id="767519"/>
    <lineage>
        <taxon>Archaea</taxon>
        <taxon>Methanobacteriati</taxon>
        <taxon>Methanobacteriota</taxon>
        <taxon>Stenosarchaea group</taxon>
        <taxon>Halobacteria</taxon>
        <taxon>Halobacteriales</taxon>
        <taxon>Haloarculaceae</taxon>
        <taxon>Halomicrobium</taxon>
    </lineage>
</organism>
<name>A0A1I6KLK1_9EURY</name>
<evidence type="ECO:0000313" key="2">
    <source>
        <dbReference type="Proteomes" id="UP000199062"/>
    </source>
</evidence>
<sequence length="153" mass="16702">MKEGTFLVTTAEDEAATLRDVHDQQVITLADNPGVEAGEIIEGTVEAEPPLEVAYQLTDVESRRTIPVERSEMAPTSMEKEMAAEQSEGDIEIRERAGDGEIHVLTVPEERTDQAATDVVDDQETVARAARLGVERVEVRAADGVVSVRYLPD</sequence>
<evidence type="ECO:0000313" key="1">
    <source>
        <dbReference type="EMBL" id="SFR92133.1"/>
    </source>
</evidence>
<dbReference type="STRING" id="767519.SAMN05216559_1016"/>
<reference evidence="1 2" key="1">
    <citation type="submission" date="2016-10" db="EMBL/GenBank/DDBJ databases">
        <authorList>
            <person name="de Groot N.N."/>
        </authorList>
    </citation>
    <scope>NUCLEOTIDE SEQUENCE [LARGE SCALE GENOMIC DNA]</scope>
    <source>
        <strain evidence="1 2">CGMCC 1.10457</strain>
    </source>
</reference>
<dbReference type="InterPro" id="IPR043850">
    <property type="entry name" value="DUF5812"/>
</dbReference>
<dbReference type="Pfam" id="PF19129">
    <property type="entry name" value="DUF5812"/>
    <property type="match status" value="1"/>
</dbReference>
<dbReference type="AlphaFoldDB" id="A0A1I6KLK1"/>
<keyword evidence="2" id="KW-1185">Reference proteome</keyword>